<organism evidence="2 3">
    <name type="scientific">Ammoniphilus resinae</name>
    <dbReference type="NCBI Taxonomy" id="861532"/>
    <lineage>
        <taxon>Bacteria</taxon>
        <taxon>Bacillati</taxon>
        <taxon>Bacillota</taxon>
        <taxon>Bacilli</taxon>
        <taxon>Bacillales</taxon>
        <taxon>Paenibacillaceae</taxon>
        <taxon>Aneurinibacillus group</taxon>
        <taxon>Ammoniphilus</taxon>
    </lineage>
</organism>
<keyword evidence="1" id="KW-0175">Coiled coil</keyword>
<dbReference type="Proteomes" id="UP001519343">
    <property type="component" value="Unassembled WGS sequence"/>
</dbReference>
<evidence type="ECO:0000313" key="3">
    <source>
        <dbReference type="Proteomes" id="UP001519343"/>
    </source>
</evidence>
<name>A0ABS4GPC7_9BACL</name>
<evidence type="ECO:0000313" key="2">
    <source>
        <dbReference type="EMBL" id="MBP1931977.1"/>
    </source>
</evidence>
<evidence type="ECO:0000256" key="1">
    <source>
        <dbReference type="SAM" id="Coils"/>
    </source>
</evidence>
<gene>
    <name evidence="2" type="ORF">J2Z37_001978</name>
</gene>
<keyword evidence="3" id="KW-1185">Reference proteome</keyword>
<comment type="caution">
    <text evidence="2">The sequence shown here is derived from an EMBL/GenBank/DDBJ whole genome shotgun (WGS) entry which is preliminary data.</text>
</comment>
<reference evidence="2 3" key="1">
    <citation type="submission" date="2021-03" db="EMBL/GenBank/DDBJ databases">
        <title>Genomic Encyclopedia of Type Strains, Phase IV (KMG-IV): sequencing the most valuable type-strain genomes for metagenomic binning, comparative biology and taxonomic classification.</title>
        <authorList>
            <person name="Goeker M."/>
        </authorList>
    </citation>
    <scope>NUCLEOTIDE SEQUENCE [LARGE SCALE GENOMIC DNA]</scope>
    <source>
        <strain evidence="2 3">DSM 24738</strain>
    </source>
</reference>
<dbReference type="EMBL" id="JAGGKT010000004">
    <property type="protein sequence ID" value="MBP1931977.1"/>
    <property type="molecule type" value="Genomic_DNA"/>
</dbReference>
<proteinExistence type="predicted"/>
<protein>
    <submittedName>
        <fullName evidence="2">Uncharacterized protein</fullName>
    </submittedName>
</protein>
<accession>A0ABS4GPC7</accession>
<dbReference type="RefSeq" id="WP_209810040.1">
    <property type="nucleotide sequence ID" value="NZ_JAGGKT010000004.1"/>
</dbReference>
<sequence length="115" mass="13277">MGIIGDIKSIGEIVQKADNIELYRKILDLQYEAMNVIEQLNELKEENRILKEKLKTVENLTFKGNMYFKNGVNEPFCSKCWDADSKLVRLHGDGAGWFQCPLCKTIVHNEVQIFL</sequence>
<feature type="coiled-coil region" evidence="1">
    <location>
        <begin position="26"/>
        <end position="60"/>
    </location>
</feature>